<feature type="transmembrane region" description="Helical" evidence="2">
    <location>
        <begin position="63"/>
        <end position="86"/>
    </location>
</feature>
<reference evidence="4 5" key="1">
    <citation type="submission" date="2019-02" db="EMBL/GenBank/DDBJ databases">
        <title>Deep-cultivation of Planctomycetes and their phenomic and genomic characterization uncovers novel biology.</title>
        <authorList>
            <person name="Wiegand S."/>
            <person name="Jogler M."/>
            <person name="Boedeker C."/>
            <person name="Pinto D."/>
            <person name="Vollmers J."/>
            <person name="Rivas-Marin E."/>
            <person name="Kohn T."/>
            <person name="Peeters S.H."/>
            <person name="Heuer A."/>
            <person name="Rast P."/>
            <person name="Oberbeckmann S."/>
            <person name="Bunk B."/>
            <person name="Jeske O."/>
            <person name="Meyerdierks A."/>
            <person name="Storesund J.E."/>
            <person name="Kallscheuer N."/>
            <person name="Luecker S."/>
            <person name="Lage O.M."/>
            <person name="Pohl T."/>
            <person name="Merkel B.J."/>
            <person name="Hornburger P."/>
            <person name="Mueller R.-W."/>
            <person name="Bruemmer F."/>
            <person name="Labrenz M."/>
            <person name="Spormann A.M."/>
            <person name="Op den Camp H."/>
            <person name="Overmann J."/>
            <person name="Amann R."/>
            <person name="Jetten M.S.M."/>
            <person name="Mascher T."/>
            <person name="Medema M.H."/>
            <person name="Devos D.P."/>
            <person name="Kaster A.-K."/>
            <person name="Ovreas L."/>
            <person name="Rohde M."/>
            <person name="Galperin M.Y."/>
            <person name="Jogler C."/>
        </authorList>
    </citation>
    <scope>NUCLEOTIDE SEQUENCE [LARGE SCALE GENOMIC DNA]</scope>
    <source>
        <strain evidence="4 5">Pla110</strain>
    </source>
</reference>
<dbReference type="GO" id="GO:0004175">
    <property type="term" value="F:endopeptidase activity"/>
    <property type="evidence" value="ECO:0007669"/>
    <property type="project" value="UniProtKB-ARBA"/>
</dbReference>
<dbReference type="InterPro" id="IPR003675">
    <property type="entry name" value="Rce1/LyrA-like_dom"/>
</dbReference>
<feature type="transmembrane region" description="Helical" evidence="2">
    <location>
        <begin position="320"/>
        <end position="337"/>
    </location>
</feature>
<dbReference type="Pfam" id="PF02517">
    <property type="entry name" value="Rce1-like"/>
    <property type="match status" value="1"/>
</dbReference>
<feature type="transmembrane region" description="Helical" evidence="2">
    <location>
        <begin position="289"/>
        <end position="308"/>
    </location>
</feature>
<dbReference type="EMBL" id="CP036281">
    <property type="protein sequence ID" value="QDU80812.1"/>
    <property type="molecule type" value="Genomic_DNA"/>
</dbReference>
<feature type="transmembrane region" description="Helical" evidence="2">
    <location>
        <begin position="265"/>
        <end position="282"/>
    </location>
</feature>
<feature type="transmembrane region" description="Helical" evidence="2">
    <location>
        <begin position="376"/>
        <end position="394"/>
    </location>
</feature>
<gene>
    <name evidence="4" type="ORF">Pla110_25470</name>
</gene>
<dbReference type="GO" id="GO:0080120">
    <property type="term" value="P:CAAX-box protein maturation"/>
    <property type="evidence" value="ECO:0007669"/>
    <property type="project" value="UniProtKB-ARBA"/>
</dbReference>
<dbReference type="InterPro" id="IPR052710">
    <property type="entry name" value="CAAX_protease"/>
</dbReference>
<feature type="transmembrane region" description="Helical" evidence="2">
    <location>
        <begin position="153"/>
        <end position="173"/>
    </location>
</feature>
<keyword evidence="4" id="KW-0378">Hydrolase</keyword>
<keyword evidence="5" id="KW-1185">Reference proteome</keyword>
<evidence type="ECO:0000259" key="3">
    <source>
        <dbReference type="Pfam" id="PF02517"/>
    </source>
</evidence>
<feature type="transmembrane region" description="Helical" evidence="2">
    <location>
        <begin position="115"/>
        <end position="133"/>
    </location>
</feature>
<proteinExistence type="predicted"/>
<dbReference type="GO" id="GO:0006508">
    <property type="term" value="P:proteolysis"/>
    <property type="evidence" value="ECO:0007669"/>
    <property type="project" value="UniProtKB-KW"/>
</dbReference>
<keyword evidence="2" id="KW-1133">Transmembrane helix</keyword>
<feature type="transmembrane region" description="Helical" evidence="2">
    <location>
        <begin position="211"/>
        <end position="230"/>
    </location>
</feature>
<evidence type="ECO:0000256" key="1">
    <source>
        <dbReference type="SAM" id="MobiDB-lite"/>
    </source>
</evidence>
<feature type="domain" description="CAAX prenyl protease 2/Lysostaphin resistance protein A-like" evidence="3">
    <location>
        <begin position="211"/>
        <end position="297"/>
    </location>
</feature>
<dbReference type="KEGG" id="plon:Pla110_25470"/>
<protein>
    <submittedName>
        <fullName evidence="4">CAAX amino terminal protease self-immunity</fullName>
    </submittedName>
</protein>
<name>A0A518CNL0_9PLAN</name>
<keyword evidence="2" id="KW-0812">Transmembrane</keyword>
<accession>A0A518CNL0</accession>
<dbReference type="OrthoDB" id="9777755at2"/>
<feature type="transmembrane region" description="Helical" evidence="2">
    <location>
        <begin position="242"/>
        <end position="259"/>
    </location>
</feature>
<dbReference type="RefSeq" id="WP_144996049.1">
    <property type="nucleotide sequence ID" value="NZ_CP036281.1"/>
</dbReference>
<evidence type="ECO:0000256" key="2">
    <source>
        <dbReference type="SAM" id="Phobius"/>
    </source>
</evidence>
<feature type="region of interest" description="Disordered" evidence="1">
    <location>
        <begin position="1"/>
        <end position="41"/>
    </location>
</feature>
<keyword evidence="2" id="KW-0472">Membrane</keyword>
<dbReference type="PANTHER" id="PTHR36435:SF1">
    <property type="entry name" value="CAAX AMINO TERMINAL PROTEASE FAMILY PROTEIN"/>
    <property type="match status" value="1"/>
</dbReference>
<dbReference type="Proteomes" id="UP000317178">
    <property type="component" value="Chromosome"/>
</dbReference>
<dbReference type="PANTHER" id="PTHR36435">
    <property type="entry name" value="SLR1288 PROTEIN"/>
    <property type="match status" value="1"/>
</dbReference>
<organism evidence="4 5">
    <name type="scientific">Polystyrenella longa</name>
    <dbReference type="NCBI Taxonomy" id="2528007"/>
    <lineage>
        <taxon>Bacteria</taxon>
        <taxon>Pseudomonadati</taxon>
        <taxon>Planctomycetota</taxon>
        <taxon>Planctomycetia</taxon>
        <taxon>Planctomycetales</taxon>
        <taxon>Planctomycetaceae</taxon>
        <taxon>Polystyrenella</taxon>
    </lineage>
</organism>
<feature type="compositionally biased region" description="Polar residues" evidence="1">
    <location>
        <begin position="28"/>
        <end position="38"/>
    </location>
</feature>
<keyword evidence="4" id="KW-0645">Protease</keyword>
<evidence type="ECO:0000313" key="5">
    <source>
        <dbReference type="Proteomes" id="UP000317178"/>
    </source>
</evidence>
<evidence type="ECO:0000313" key="4">
    <source>
        <dbReference type="EMBL" id="QDU80812.1"/>
    </source>
</evidence>
<dbReference type="AlphaFoldDB" id="A0A518CNL0"/>
<sequence>MTDHPDASDEFPEITKPEGIVGEEARSASPNNDVSQESVDVVPRQRRPRPALLREGPGLRESLGWVLGFFALQLVFGIFFLVLYLASLFLTNPELFQAVADSEELKDKLAGESQTFVMAAAQASLIVCCLAMTRIRWGKSWTTSLRFNGFRPIHILAVAALIMPTQVLSQAVYEQANYYWQMLAGELPALSVLDKFNIVESAPDLIKNSPLAISILIFAIAPALNEEIIFRGVVGNGLMNRYGVVFSMLVASTLFAIVHMHPVHAAAVFGLGAVIHWTYITTRTIWAPILLHFLNNGFALFSTLYLGAGDSHDDASISPLLTACSLVTVGVLCLFFWKSRRYLVNEEGEKVPVNEEWKTQPADLAKFEVRQDKPSVPVSLITLCITLVTLYLIFKDTAS</sequence>